<dbReference type="GO" id="GO:0030315">
    <property type="term" value="C:T-tubule"/>
    <property type="evidence" value="ECO:0007669"/>
    <property type="project" value="UniProtKB-SubCell"/>
</dbReference>
<dbReference type="PANTHER" id="PTHR15048">
    <property type="entry name" value="STARCH-BINDING DOMAIN-CONTAINING PROTEIN 1"/>
    <property type="match status" value="1"/>
</dbReference>
<sequence length="885" mass="97923">MSLKNSNTVALERRMDLASLFCMIGRHGPAVALTVVAVVSVLAAFIIYRTVRGKRRKAAAAESDSKSWGAERDASATPPGHEPITEESLSSVESTDVSDEGSTDTKEADDVILSHPKIRLRRVAADENTPPACSPSKIDTQVPDCMHATSDDTQVFKTDNQENESVTRDQDVSEEENLQCGSNNLMNIVESNLAKPVNPSGDVAASFICYGKDKKFEEQNHPDSINYSDSSGNYQFCPEEEKNKDVDNVTSTSDENIDGDDDCCLAVKVTSEILDKYHKCARAKFDNNPPPFVKQEVEAKAQISGVVNLLDIKHPQSTVEEEEINPPLAKDIDLNILHLDLVSVKKEIQHEKTDTGPTVVLPEKSIDSKRQRTQVQQTDKKVSNETFDKSSVPDNEMTSITAAPKADENVTASVMTEDSFLIRPSICQNQQSEHMEKALVEKGVHSTDAAECDKPAITPTIMPKKISHPDMPFSFQDQQSDQIQNNDTFSEVTISAAPVLTANVRSHLCEVNLSFEQSELKGSDKDSRSSPGGGKESGISSMTVSPDLQYSCNEFNIPGNKMAFPVMDYETQPEETTETQSCLFADDVALSVGTEGLAIGPHPSRLSQTPHSELIDSAANEDMFGHELEESYHIAFDQFMAKIAESVMSFTNELKEKTVIRSDVEVKESKNGATAEKKVEAEAEKENDDSEKTEISIMEATMDNNEWIMDSNYQVHPWIPVSVPSYAQNSRQTGQPHSEQRQHSSSLADATFIDAETTLSTEVKQTNHLVDDNTENSKKVLAVQPMPQNVSVTFRIHYLTHSPHQMVAVTGNLQELGNWKEFIPLERAKDGHWATVISLPAESHVEWKFVVLDKGQVCRWEECGNRLLDTGNGDDLIVHKWWGFL</sequence>
<dbReference type="AlphaFoldDB" id="A0A6G1QIF9"/>
<evidence type="ECO:0000313" key="13">
    <source>
        <dbReference type="Proteomes" id="UP000503349"/>
    </source>
</evidence>
<reference evidence="12 13" key="1">
    <citation type="submission" date="2019-02" db="EMBL/GenBank/DDBJ databases">
        <title>Opniocepnalus argus genome.</title>
        <authorList>
            <person name="Zhou C."/>
            <person name="Xiao S."/>
        </authorList>
    </citation>
    <scope>NUCLEOTIDE SEQUENCE [LARGE SCALE GENOMIC DNA]</scope>
    <source>
        <strain evidence="12">OARG1902GOOAL</strain>
        <tissue evidence="12">Muscle</tissue>
    </source>
</reference>
<feature type="transmembrane region" description="Helical" evidence="10">
    <location>
        <begin position="30"/>
        <end position="48"/>
    </location>
</feature>
<dbReference type="GO" id="GO:0005789">
    <property type="term" value="C:endoplasmic reticulum membrane"/>
    <property type="evidence" value="ECO:0007669"/>
    <property type="project" value="UniProtKB-SubCell"/>
</dbReference>
<reference evidence="13" key="2">
    <citation type="submission" date="2019-02" db="EMBL/GenBank/DDBJ databases">
        <title>Opniocepnalus argus Var Kimnra genome.</title>
        <authorList>
            <person name="Zhou C."/>
            <person name="Xiao S."/>
        </authorList>
    </citation>
    <scope>NUCLEOTIDE SEQUENCE [LARGE SCALE GENOMIC DNA]</scope>
</reference>
<feature type="compositionally biased region" description="Basic and acidic residues" evidence="9">
    <location>
        <begin position="63"/>
        <end position="74"/>
    </location>
</feature>
<evidence type="ECO:0000256" key="10">
    <source>
        <dbReference type="SAM" id="Phobius"/>
    </source>
</evidence>
<keyword evidence="10" id="KW-0472">Membrane</keyword>
<dbReference type="PANTHER" id="PTHR15048:SF0">
    <property type="entry name" value="STARCH-BINDING DOMAIN-CONTAINING PROTEIN 1"/>
    <property type="match status" value="1"/>
</dbReference>
<evidence type="ECO:0000256" key="1">
    <source>
        <dbReference type="ARBA" id="ARBA00004643"/>
    </source>
</evidence>
<comment type="function">
    <text evidence="3">Acts as a cargo receptor for glycogen. Delivers its cargo to an autophagic pathway called glycophagy, resulting in the transport of glycogen to lysosomes.</text>
</comment>
<dbReference type="GO" id="GO:2001070">
    <property type="term" value="F:starch binding"/>
    <property type="evidence" value="ECO:0007669"/>
    <property type="project" value="InterPro"/>
</dbReference>
<dbReference type="Pfam" id="PF00686">
    <property type="entry name" value="CBM_20"/>
    <property type="match status" value="1"/>
</dbReference>
<evidence type="ECO:0000259" key="11">
    <source>
        <dbReference type="PROSITE" id="PS51166"/>
    </source>
</evidence>
<dbReference type="InterPro" id="IPR013783">
    <property type="entry name" value="Ig-like_fold"/>
</dbReference>
<dbReference type="GO" id="GO:0061723">
    <property type="term" value="P:glycophagy"/>
    <property type="evidence" value="ECO:0007669"/>
    <property type="project" value="UniProtKB-ARBA"/>
</dbReference>
<evidence type="ECO:0000256" key="5">
    <source>
        <dbReference type="ARBA" id="ARBA00062412"/>
    </source>
</evidence>
<comment type="subunit">
    <text evidence="5">Interacts with the ATG8 family proteins GABARAP and GABARAPL1. Interacts with several glycogen-associated proteins, such as GYS2 (liver glycogen synthase), GDE (glycogen debranching enzyme), GBE1 (glycogen branching enzyme 1) and EPM2A (Laforin).</text>
</comment>
<dbReference type="Gene3D" id="2.60.40.10">
    <property type="entry name" value="Immunoglobulins"/>
    <property type="match status" value="1"/>
</dbReference>
<organism evidence="12 13">
    <name type="scientific">Channa argus</name>
    <name type="common">Northern snakehead</name>
    <name type="synonym">Ophicephalus argus</name>
    <dbReference type="NCBI Taxonomy" id="215402"/>
    <lineage>
        <taxon>Eukaryota</taxon>
        <taxon>Metazoa</taxon>
        <taxon>Chordata</taxon>
        <taxon>Craniata</taxon>
        <taxon>Vertebrata</taxon>
        <taxon>Euteleostomi</taxon>
        <taxon>Actinopterygii</taxon>
        <taxon>Neopterygii</taxon>
        <taxon>Teleostei</taxon>
        <taxon>Neoteleostei</taxon>
        <taxon>Acanthomorphata</taxon>
        <taxon>Anabantaria</taxon>
        <taxon>Anabantiformes</taxon>
        <taxon>Channoidei</taxon>
        <taxon>Channidae</taxon>
        <taxon>Channa</taxon>
    </lineage>
</organism>
<proteinExistence type="predicted"/>
<comment type="subcellular location">
    <subcellularLocation>
        <location evidence="2">Cell membrane</location>
        <location evidence="2">Sarcolemma</location>
        <location evidence="2">T-tubule</location>
    </subcellularLocation>
    <subcellularLocation>
        <location evidence="1">Endoplasmic reticulum membrane</location>
        <topology evidence="1">Single-pass type III membrane protein</topology>
    </subcellularLocation>
    <subcellularLocation>
        <location evidence="4">Preautophagosomal structure membrane</location>
        <topology evidence="4">Single-pass type III membrane protein</topology>
    </subcellularLocation>
</comment>
<dbReference type="InterPro" id="IPR034838">
    <property type="entry name" value="CBM20_genethonin_1"/>
</dbReference>
<dbReference type="GO" id="GO:2001069">
    <property type="term" value="F:glycogen binding"/>
    <property type="evidence" value="ECO:0007669"/>
    <property type="project" value="InterPro"/>
</dbReference>
<feature type="region of interest" description="Disordered" evidence="9">
    <location>
        <begin position="519"/>
        <end position="544"/>
    </location>
</feature>
<feature type="compositionally biased region" description="Basic and acidic residues" evidence="9">
    <location>
        <begin position="519"/>
        <end position="528"/>
    </location>
</feature>
<feature type="region of interest" description="Disordered" evidence="9">
    <location>
        <begin position="58"/>
        <end position="112"/>
    </location>
</feature>
<feature type="region of interest" description="Disordered" evidence="9">
    <location>
        <begin position="727"/>
        <end position="746"/>
    </location>
</feature>
<keyword evidence="13" id="KW-1185">Reference proteome</keyword>
<accession>A0A6G1QIF9</accession>
<evidence type="ECO:0000256" key="6">
    <source>
        <dbReference type="ARBA" id="ARBA00073038"/>
    </source>
</evidence>
<dbReference type="InterPro" id="IPR002044">
    <property type="entry name" value="CBM20"/>
</dbReference>
<name>A0A6G1QIF9_CHAAH</name>
<protein>
    <recommendedName>
        <fullName evidence="6">Starch-binding domain-containing protein 1</fullName>
    </recommendedName>
    <alternativeName>
        <fullName evidence="7">Genethonin-1</fullName>
    </alternativeName>
    <alternativeName>
        <fullName evidence="8">Glycophagy cargo receptor stbd1</fullName>
    </alternativeName>
</protein>
<dbReference type="CDD" id="cd05813">
    <property type="entry name" value="CBM20_genethonin_1"/>
    <property type="match status" value="1"/>
</dbReference>
<feature type="compositionally biased region" description="Polar residues" evidence="9">
    <location>
        <begin position="222"/>
        <end position="234"/>
    </location>
</feature>
<keyword evidence="10" id="KW-1133">Transmembrane helix</keyword>
<evidence type="ECO:0000256" key="7">
    <source>
        <dbReference type="ARBA" id="ARBA00075794"/>
    </source>
</evidence>
<dbReference type="SMART" id="SM01065">
    <property type="entry name" value="CBM_2"/>
    <property type="match status" value="1"/>
</dbReference>
<evidence type="ECO:0000256" key="8">
    <source>
        <dbReference type="ARBA" id="ARBA00076001"/>
    </source>
</evidence>
<dbReference type="EMBL" id="CM015728">
    <property type="protein sequence ID" value="KAF3702234.1"/>
    <property type="molecule type" value="Genomic_DNA"/>
</dbReference>
<evidence type="ECO:0000313" key="12">
    <source>
        <dbReference type="EMBL" id="KAF3702234.1"/>
    </source>
</evidence>
<keyword evidence="10" id="KW-0812">Transmembrane</keyword>
<feature type="region of interest" description="Disordered" evidence="9">
    <location>
        <begin position="667"/>
        <end position="691"/>
    </location>
</feature>
<evidence type="ECO:0000256" key="9">
    <source>
        <dbReference type="SAM" id="MobiDB-lite"/>
    </source>
</evidence>
<evidence type="ECO:0000256" key="4">
    <source>
        <dbReference type="ARBA" id="ARBA00060405"/>
    </source>
</evidence>
<dbReference type="PROSITE" id="PS51166">
    <property type="entry name" value="CBM20"/>
    <property type="match status" value="1"/>
</dbReference>
<feature type="region of interest" description="Disordered" evidence="9">
    <location>
        <begin position="351"/>
        <end position="395"/>
    </location>
</feature>
<feature type="compositionally biased region" description="Basic and acidic residues" evidence="9">
    <location>
        <begin position="378"/>
        <end position="388"/>
    </location>
</feature>
<dbReference type="GO" id="GO:0034045">
    <property type="term" value="C:phagophore assembly site membrane"/>
    <property type="evidence" value="ECO:0007669"/>
    <property type="project" value="UniProtKB-SubCell"/>
</dbReference>
<dbReference type="FunFam" id="2.60.40.10:FF:000552">
    <property type="entry name" value="Related to glucoamylase"/>
    <property type="match status" value="1"/>
</dbReference>
<evidence type="ECO:0000256" key="2">
    <source>
        <dbReference type="ARBA" id="ARBA00024012"/>
    </source>
</evidence>
<evidence type="ECO:0000256" key="3">
    <source>
        <dbReference type="ARBA" id="ARBA00053886"/>
    </source>
</evidence>
<dbReference type="InterPro" id="IPR013784">
    <property type="entry name" value="Carb-bd-like_fold"/>
</dbReference>
<dbReference type="Proteomes" id="UP000503349">
    <property type="component" value="Chromosome 17"/>
</dbReference>
<gene>
    <name evidence="12" type="ORF">EXN66_Car017922</name>
</gene>
<feature type="domain" description="CBM20" evidence="11">
    <location>
        <begin position="784"/>
        <end position="883"/>
    </location>
</feature>
<feature type="region of interest" description="Disordered" evidence="9">
    <location>
        <begin position="220"/>
        <end position="253"/>
    </location>
</feature>
<dbReference type="SUPFAM" id="SSF49452">
    <property type="entry name" value="Starch-binding domain-like"/>
    <property type="match status" value="1"/>
</dbReference>